<dbReference type="SUPFAM" id="SSF69118">
    <property type="entry name" value="AhpD-like"/>
    <property type="match status" value="1"/>
</dbReference>
<dbReference type="Pfam" id="PF02627">
    <property type="entry name" value="CMD"/>
    <property type="match status" value="1"/>
</dbReference>
<comment type="caution">
    <text evidence="2">The sequence shown here is derived from an EMBL/GenBank/DDBJ whole genome shotgun (WGS) entry which is preliminary data.</text>
</comment>
<dbReference type="PANTHER" id="PTHR34846:SF5">
    <property type="entry name" value="CARBOXYMUCONOLACTONE DECARBOXYLASE-LIKE DOMAIN-CONTAINING PROTEIN"/>
    <property type="match status" value="1"/>
</dbReference>
<reference evidence="2" key="1">
    <citation type="submission" date="2021-03" db="EMBL/GenBank/DDBJ databases">
        <authorList>
            <person name="Kanchanasin P."/>
            <person name="Saeng-In P."/>
            <person name="Phongsopitanun W."/>
            <person name="Yuki M."/>
            <person name="Kudo T."/>
            <person name="Ohkuma M."/>
            <person name="Tanasupawat S."/>
        </authorList>
    </citation>
    <scope>NUCLEOTIDE SEQUENCE</scope>
    <source>
        <strain evidence="2">GKU 128</strain>
    </source>
</reference>
<name>A0A939P870_9ACTN</name>
<dbReference type="Gene3D" id="1.20.1290.10">
    <property type="entry name" value="AhpD-like"/>
    <property type="match status" value="1"/>
</dbReference>
<dbReference type="InterPro" id="IPR029032">
    <property type="entry name" value="AhpD-like"/>
</dbReference>
<proteinExistence type="predicted"/>
<evidence type="ECO:0000313" key="2">
    <source>
        <dbReference type="EMBL" id="MBO2447702.1"/>
    </source>
</evidence>
<keyword evidence="3" id="KW-1185">Reference proteome</keyword>
<dbReference type="Proteomes" id="UP000669179">
    <property type="component" value="Unassembled WGS sequence"/>
</dbReference>
<dbReference type="EMBL" id="JAGEOJ010000004">
    <property type="protein sequence ID" value="MBO2447702.1"/>
    <property type="molecule type" value="Genomic_DNA"/>
</dbReference>
<organism evidence="2 3">
    <name type="scientific">Actinomadura barringtoniae</name>
    <dbReference type="NCBI Taxonomy" id="1427535"/>
    <lineage>
        <taxon>Bacteria</taxon>
        <taxon>Bacillati</taxon>
        <taxon>Actinomycetota</taxon>
        <taxon>Actinomycetes</taxon>
        <taxon>Streptosporangiales</taxon>
        <taxon>Thermomonosporaceae</taxon>
        <taxon>Actinomadura</taxon>
    </lineage>
</organism>
<feature type="domain" description="Carboxymuconolactone decarboxylase-like" evidence="1">
    <location>
        <begin position="57"/>
        <end position="117"/>
    </location>
</feature>
<dbReference type="GO" id="GO:0051920">
    <property type="term" value="F:peroxiredoxin activity"/>
    <property type="evidence" value="ECO:0007669"/>
    <property type="project" value="InterPro"/>
</dbReference>
<sequence>MSPASPRLAPLAPEQWDEPTRTQLRGHVKRIDQYLSGAPGAPRMPNVLGVLGHHARLAGAWLNYNGVLLDDPTLEPCHRELMILRVAWRTGSVYEWVQHARIAARLGVTAEQIEALADTGPGGDGWAGTGPWTHLEALLLHAADQLIDRCAIGDATWAALETHLDARQLLEVPFVVGSYLCLAMVFNSVGLELDPDMRAEMPTRLPESEE</sequence>
<dbReference type="RefSeq" id="WP_208255336.1">
    <property type="nucleotide sequence ID" value="NZ_JAGEOJ010000004.1"/>
</dbReference>
<dbReference type="InterPro" id="IPR003779">
    <property type="entry name" value="CMD-like"/>
</dbReference>
<accession>A0A939P870</accession>
<protein>
    <submittedName>
        <fullName evidence="2">Carboxymuconolactone decarboxylase family protein</fullName>
    </submittedName>
</protein>
<dbReference type="PANTHER" id="PTHR34846">
    <property type="entry name" value="4-CARBOXYMUCONOLACTONE DECARBOXYLASE FAMILY PROTEIN (AFU_ORTHOLOGUE AFUA_6G11590)"/>
    <property type="match status" value="1"/>
</dbReference>
<evidence type="ECO:0000259" key="1">
    <source>
        <dbReference type="Pfam" id="PF02627"/>
    </source>
</evidence>
<gene>
    <name evidence="2" type="ORF">J4573_11430</name>
</gene>
<dbReference type="AlphaFoldDB" id="A0A939P870"/>
<evidence type="ECO:0000313" key="3">
    <source>
        <dbReference type="Proteomes" id="UP000669179"/>
    </source>
</evidence>